<organism evidence="1 2">
    <name type="scientific">Plasmodium brasilianum</name>
    <dbReference type="NCBI Taxonomy" id="5824"/>
    <lineage>
        <taxon>Eukaryota</taxon>
        <taxon>Sar</taxon>
        <taxon>Alveolata</taxon>
        <taxon>Apicomplexa</taxon>
        <taxon>Aconoidasida</taxon>
        <taxon>Haemosporida</taxon>
        <taxon>Plasmodiidae</taxon>
        <taxon>Plasmodium</taxon>
        <taxon>Plasmodium (Plasmodium)</taxon>
    </lineage>
</organism>
<dbReference type="EMBL" id="CM043775">
    <property type="protein sequence ID" value="KAI4839516.1"/>
    <property type="molecule type" value="Genomic_DNA"/>
</dbReference>
<proteinExistence type="predicted"/>
<evidence type="ECO:0000313" key="1">
    <source>
        <dbReference type="EMBL" id="KAI4839516.1"/>
    </source>
</evidence>
<accession>A0ACB9YBJ1</accession>
<keyword evidence="2" id="KW-1185">Reference proteome</keyword>
<gene>
    <name evidence="1" type="ORF">MKS88_002070</name>
</gene>
<name>A0ACB9YBJ1_PLABR</name>
<protein>
    <submittedName>
        <fullName evidence="1">Uncharacterized protein</fullName>
    </submittedName>
</protein>
<reference evidence="1" key="1">
    <citation type="submission" date="2022-06" db="EMBL/GenBank/DDBJ databases">
        <title>The First Complete Genome of the Simian Malaria Parasite Plasmodium brasilianum.</title>
        <authorList>
            <person name="Bajic M."/>
            <person name="Ravishankar S."/>
        </authorList>
    </citation>
    <scope>NUCLEOTIDE SEQUENCE</scope>
    <source>
        <strain evidence="1">Bolivian I</strain>
    </source>
</reference>
<dbReference type="Proteomes" id="UP001056978">
    <property type="component" value="Chromosome 7"/>
</dbReference>
<evidence type="ECO:0000313" key="2">
    <source>
        <dbReference type="Proteomes" id="UP001056978"/>
    </source>
</evidence>
<comment type="caution">
    <text evidence="1">The sequence shown here is derived from an EMBL/GenBank/DDBJ whole genome shotgun (WGS) entry which is preliminary data.</text>
</comment>
<sequence length="138" mass="16626">MAVKKSKTSTFFNFTKENKRSFRERDRAHNEVINDSSDDLLLGNIPDLNEDTKKKMGIPKRIQIKKSFRLLKREKKLLDNLDSEKKEKVEHLLRVRKAVLKSKGEKVYVKKKKKKKKKKKRKEKKRKEKKRKEYNDVI</sequence>